<dbReference type="eggNOG" id="KOG1455">
    <property type="taxonomic scope" value="Eukaryota"/>
</dbReference>
<protein>
    <recommendedName>
        <fullName evidence="1">Serine aminopeptidase S33 domain-containing protein</fullName>
    </recommendedName>
</protein>
<reference evidence="3" key="1">
    <citation type="journal article" date="2013" name="Science">
        <title>The Amborella genome and the evolution of flowering plants.</title>
        <authorList>
            <consortium name="Amborella Genome Project"/>
        </authorList>
    </citation>
    <scope>NUCLEOTIDE SEQUENCE [LARGE SCALE GENOMIC DNA]</scope>
</reference>
<dbReference type="EMBL" id="KI392493">
    <property type="protein sequence ID" value="ERN15983.1"/>
    <property type="molecule type" value="Genomic_DNA"/>
</dbReference>
<dbReference type="FunFam" id="3.40.50.1820:FF:000132">
    <property type="entry name" value="caffeoylshikimate esterase"/>
    <property type="match status" value="1"/>
</dbReference>
<dbReference type="Gene3D" id="3.40.50.1820">
    <property type="entry name" value="alpha/beta hydrolase"/>
    <property type="match status" value="1"/>
</dbReference>
<dbReference type="InterPro" id="IPR022742">
    <property type="entry name" value="Hydrolase_4"/>
</dbReference>
<sequence length="332" mass="37255">MAVAPLHPIAEANERSPFGDFTPDQFYDRHGITHSSSFMRNARGMNIFTQSWLPIKNDHDSKQVMGIVCVVHGFTGESSWFVQLTAVAMAKQGFACCALDHQGHGLSDGLSTHIPNIEPVLDDCQAFFSNFRSRFPPSLPAFLYAESLGGAMALFLHLRDKRSWSGLILNGAMCGISPRFKPPWPLEHLLWIAAAVAPTWRLVPTRGIPRASFKEEWKFRLAVASPYRTARKPRAGTALELLRICKVLQERFEEVEAPMLVVHGEEDRVCDPKGVEELVRRAGSKDKTLKIYEGMWHQLVGEPQENVEKVFGDIINWLKERATRARAHAGAQ</sequence>
<proteinExistence type="predicted"/>
<gene>
    <name evidence="2" type="ORF">AMTR_s00175p00065840</name>
</gene>
<dbReference type="GO" id="GO:0016020">
    <property type="term" value="C:membrane"/>
    <property type="evidence" value="ECO:0000318"/>
    <property type="project" value="GO_Central"/>
</dbReference>
<dbReference type="InterPro" id="IPR051044">
    <property type="entry name" value="MAG_DAG_Lipase"/>
</dbReference>
<name>U5D6I9_AMBTC</name>
<dbReference type="HOGENOM" id="CLU_026209_0_2_1"/>
<accession>U5D6I9</accession>
<dbReference type="STRING" id="13333.U5D6I9"/>
<dbReference type="Gramene" id="ERN15983">
    <property type="protein sequence ID" value="ERN15983"/>
    <property type="gene ID" value="AMTR_s00175p00065840"/>
</dbReference>
<dbReference type="AlphaFoldDB" id="U5D6I9"/>
<feature type="domain" description="Serine aminopeptidase S33" evidence="1">
    <location>
        <begin position="64"/>
        <end position="304"/>
    </location>
</feature>
<dbReference type="OrthoDB" id="2498029at2759"/>
<dbReference type="PANTHER" id="PTHR11614">
    <property type="entry name" value="PHOSPHOLIPASE-RELATED"/>
    <property type="match status" value="1"/>
</dbReference>
<dbReference type="SUPFAM" id="SSF53474">
    <property type="entry name" value="alpha/beta-Hydrolases"/>
    <property type="match status" value="1"/>
</dbReference>
<evidence type="ECO:0000259" key="1">
    <source>
        <dbReference type="Pfam" id="PF12146"/>
    </source>
</evidence>
<dbReference type="OMA" id="HTLEFEP"/>
<dbReference type="Proteomes" id="UP000017836">
    <property type="component" value="Unassembled WGS sequence"/>
</dbReference>
<evidence type="ECO:0000313" key="3">
    <source>
        <dbReference type="Proteomes" id="UP000017836"/>
    </source>
</evidence>
<dbReference type="KEGG" id="atr:18444279"/>
<dbReference type="InterPro" id="IPR029058">
    <property type="entry name" value="AB_hydrolase_fold"/>
</dbReference>
<evidence type="ECO:0000313" key="2">
    <source>
        <dbReference type="EMBL" id="ERN15983.1"/>
    </source>
</evidence>
<keyword evidence="3" id="KW-1185">Reference proteome</keyword>
<dbReference type="Pfam" id="PF12146">
    <property type="entry name" value="Hydrolase_4"/>
    <property type="match status" value="1"/>
</dbReference>
<organism evidence="2 3">
    <name type="scientific">Amborella trichopoda</name>
    <dbReference type="NCBI Taxonomy" id="13333"/>
    <lineage>
        <taxon>Eukaryota</taxon>
        <taxon>Viridiplantae</taxon>
        <taxon>Streptophyta</taxon>
        <taxon>Embryophyta</taxon>
        <taxon>Tracheophyta</taxon>
        <taxon>Spermatophyta</taxon>
        <taxon>Magnoliopsida</taxon>
        <taxon>Amborellales</taxon>
        <taxon>Amborellaceae</taxon>
        <taxon>Amborella</taxon>
    </lineage>
</organism>
<dbReference type="GO" id="GO:0016298">
    <property type="term" value="F:lipase activity"/>
    <property type="evidence" value="ECO:0000318"/>
    <property type="project" value="GO_Central"/>
</dbReference>